<protein>
    <recommendedName>
        <fullName evidence="3">Lipoprotein</fullName>
    </recommendedName>
</protein>
<reference evidence="1" key="1">
    <citation type="submission" date="2016-01" db="EMBL/GenBank/DDBJ databases">
        <authorList>
            <person name="Peeters C."/>
        </authorList>
    </citation>
    <scope>NUCLEOTIDE SEQUENCE</scope>
    <source>
        <strain evidence="1">LMG 29321</strain>
    </source>
</reference>
<keyword evidence="2" id="KW-1185">Reference proteome</keyword>
<proteinExistence type="predicted"/>
<dbReference type="AlphaFoldDB" id="A0A158AMT3"/>
<comment type="caution">
    <text evidence="1">The sequence shown here is derived from an EMBL/GenBank/DDBJ whole genome shotgun (WGS) entry which is preliminary data.</text>
</comment>
<evidence type="ECO:0000313" key="1">
    <source>
        <dbReference type="EMBL" id="SAK59208.1"/>
    </source>
</evidence>
<organism evidence="1 2">
    <name type="scientific">Caballeronia calidae</name>
    <dbReference type="NCBI Taxonomy" id="1777139"/>
    <lineage>
        <taxon>Bacteria</taxon>
        <taxon>Pseudomonadati</taxon>
        <taxon>Pseudomonadota</taxon>
        <taxon>Betaproteobacteria</taxon>
        <taxon>Burkholderiales</taxon>
        <taxon>Burkholderiaceae</taxon>
        <taxon>Caballeronia</taxon>
    </lineage>
</organism>
<name>A0A158AMT3_9BURK</name>
<dbReference type="EMBL" id="FCOX02000006">
    <property type="protein sequence ID" value="SAK59208.1"/>
    <property type="molecule type" value="Genomic_DNA"/>
</dbReference>
<sequence>MQKIERTALMNSGLAGGCAKNSRANASNTVYIIIQAK</sequence>
<evidence type="ECO:0000313" key="2">
    <source>
        <dbReference type="Proteomes" id="UP000071859"/>
    </source>
</evidence>
<gene>
    <name evidence="1" type="ORF">AWB78_01827</name>
</gene>
<evidence type="ECO:0008006" key="3">
    <source>
        <dbReference type="Google" id="ProtNLM"/>
    </source>
</evidence>
<dbReference type="Proteomes" id="UP000071859">
    <property type="component" value="Unassembled WGS sequence"/>
</dbReference>
<dbReference type="PROSITE" id="PS51257">
    <property type="entry name" value="PROKAR_LIPOPROTEIN"/>
    <property type="match status" value="1"/>
</dbReference>
<accession>A0A158AMT3</accession>